<reference evidence="2" key="1">
    <citation type="journal article" date="2011" name="MBio">
        <title>Novel metabolic attributes of the genus Cyanothece, comprising a group of unicellular nitrogen-fixing Cyanobacteria.</title>
        <authorList>
            <person name="Bandyopadhyay A."/>
            <person name="Elvitigala T."/>
            <person name="Welsh E."/>
            <person name="Stockel J."/>
            <person name="Liberton M."/>
            <person name="Min H."/>
            <person name="Sherman L.A."/>
            <person name="Pakrasi H.B."/>
        </authorList>
    </citation>
    <scope>NUCLEOTIDE SEQUENCE [LARGE SCALE GENOMIC DNA]</scope>
    <source>
        <strain evidence="2">PCC 7822</strain>
        <plasmid evidence="2">Cy782202</plasmid>
    </source>
</reference>
<dbReference type="Proteomes" id="UP000008206">
    <property type="component" value="Plasmid Cy782202"/>
</dbReference>
<dbReference type="KEGG" id="cyj:Cyan7822_6299"/>
<evidence type="ECO:0000313" key="1">
    <source>
        <dbReference type="EMBL" id="ADN18099.1"/>
    </source>
</evidence>
<dbReference type="EMBL" id="CP002200">
    <property type="protein sequence ID" value="ADN18099.1"/>
    <property type="molecule type" value="Genomic_DNA"/>
</dbReference>
<geneLocation type="plasmid" evidence="1 2">
    <name>Cy782202</name>
</geneLocation>
<organism evidence="1 2">
    <name type="scientific">Gloeothece verrucosa (strain PCC 7822)</name>
    <name type="common">Cyanothece sp. (strain PCC 7822)</name>
    <dbReference type="NCBI Taxonomy" id="497965"/>
    <lineage>
        <taxon>Bacteria</taxon>
        <taxon>Bacillati</taxon>
        <taxon>Cyanobacteriota</taxon>
        <taxon>Cyanophyceae</taxon>
        <taxon>Oscillatoriophycideae</taxon>
        <taxon>Chroococcales</taxon>
        <taxon>Aphanothecaceae</taxon>
        <taxon>Gloeothece</taxon>
        <taxon>Gloeothece verrucosa</taxon>
    </lineage>
</organism>
<keyword evidence="2" id="KW-1185">Reference proteome</keyword>
<name>E0UMB9_GLOV7</name>
<gene>
    <name evidence="1" type="ordered locus">Cyan7822_6299</name>
</gene>
<evidence type="ECO:0000313" key="2">
    <source>
        <dbReference type="Proteomes" id="UP000008206"/>
    </source>
</evidence>
<protein>
    <submittedName>
        <fullName evidence="1">Uncharacterized protein</fullName>
    </submittedName>
</protein>
<dbReference type="RefSeq" id="WP_013334847.1">
    <property type="nucleotide sequence ID" value="NC_014534.1"/>
</dbReference>
<dbReference type="AlphaFoldDB" id="E0UMB9"/>
<dbReference type="HOGENOM" id="CLU_2092747_0_0_3"/>
<keyword evidence="1" id="KW-0614">Plasmid</keyword>
<proteinExistence type="predicted"/>
<sequence length="116" mass="14422">MGKNPNMRLDDYDKQFYDEQGNLLPEWEFPFTLWDDSYSYYPDGTPRPEFKERVWKSDMSSAGVAYALSYREEEVQEWREKEELWQQQFGISRRERIRENYLKQQEEIRNSFKRRK</sequence>
<accession>E0UMB9</accession>